<keyword evidence="8" id="KW-1133">Transmembrane helix</keyword>
<evidence type="ECO:0000256" key="2">
    <source>
        <dbReference type="ARBA" id="ARBA00004167"/>
    </source>
</evidence>
<accession>A0AAW0GRX3</accession>
<keyword evidence="5" id="KW-0349">Heme</keyword>
<dbReference type="InterPro" id="IPR036396">
    <property type="entry name" value="Cyt_P450_sf"/>
</dbReference>
<keyword evidence="11" id="KW-0503">Monooxygenase</keyword>
<evidence type="ECO:0000313" key="14">
    <source>
        <dbReference type="Proteomes" id="UP001385951"/>
    </source>
</evidence>
<evidence type="ECO:0000256" key="5">
    <source>
        <dbReference type="ARBA" id="ARBA00022617"/>
    </source>
</evidence>
<evidence type="ECO:0000256" key="4">
    <source>
        <dbReference type="ARBA" id="ARBA00010617"/>
    </source>
</evidence>
<evidence type="ECO:0000256" key="11">
    <source>
        <dbReference type="ARBA" id="ARBA00023033"/>
    </source>
</evidence>
<sequence length="411" mass="47122">MEFSLLLPIFLFSLLFLRWVRRILNPLSSLPLPPGPKGYPIIGNLFNVPSKLPWKTFHEWSKIHGDILYIDIPTQPIIVLGSADAAFELLEKRSDIYSDRPRLVMDDLMGLNWTLPTIGYSPKWRAQRRLFHQHFNQHEITKYRPEQLRECRIFLGRLLDGKMSLGDNIRLLYSAIILRVAYDMDIDTMNHNYIRVVQDAVTAASVTRIPGAFWVEFLPFLRYLPDWLPGNHSKKHAKHGKSLWDRVRDEPFDAVKQKIADGKATNTVTAHMLERSRESSDGKILPSEQEEMIRDVLGIAYGAAADTTASAAQSFVIAMSLFPDVQRKAQEELERVVGPKRLPDFSDYNDLIYVQATLLESIRWMAAFPLAFPHRAMQDGEFRGFLIPKGATIFANVWYALSCVVHRSESN</sequence>
<dbReference type="GO" id="GO:0016020">
    <property type="term" value="C:membrane"/>
    <property type="evidence" value="ECO:0007669"/>
    <property type="project" value="UniProtKB-SubCell"/>
</dbReference>
<keyword evidence="6" id="KW-0812">Transmembrane</keyword>
<dbReference type="GO" id="GO:0004497">
    <property type="term" value="F:monooxygenase activity"/>
    <property type="evidence" value="ECO:0007669"/>
    <property type="project" value="UniProtKB-KW"/>
</dbReference>
<dbReference type="AlphaFoldDB" id="A0AAW0GRX3"/>
<dbReference type="InterPro" id="IPR001128">
    <property type="entry name" value="Cyt_P450"/>
</dbReference>
<dbReference type="GO" id="GO:0016705">
    <property type="term" value="F:oxidoreductase activity, acting on paired donors, with incorporation or reduction of molecular oxygen"/>
    <property type="evidence" value="ECO:0007669"/>
    <property type="project" value="InterPro"/>
</dbReference>
<evidence type="ECO:0000256" key="1">
    <source>
        <dbReference type="ARBA" id="ARBA00001971"/>
    </source>
</evidence>
<keyword evidence="9" id="KW-0560">Oxidoreductase</keyword>
<name>A0AAW0GRX3_9APHY</name>
<dbReference type="Proteomes" id="UP001385951">
    <property type="component" value="Unassembled WGS sequence"/>
</dbReference>
<reference evidence="13 14" key="1">
    <citation type="submission" date="2022-09" db="EMBL/GenBank/DDBJ databases">
        <authorList>
            <person name="Palmer J.M."/>
        </authorList>
    </citation>
    <scope>NUCLEOTIDE SEQUENCE [LARGE SCALE GENOMIC DNA]</scope>
    <source>
        <strain evidence="13 14">DSM 7382</strain>
    </source>
</reference>
<comment type="cofactor">
    <cofactor evidence="1">
        <name>heme</name>
        <dbReference type="ChEBI" id="CHEBI:30413"/>
    </cofactor>
</comment>
<dbReference type="Pfam" id="PF00067">
    <property type="entry name" value="p450"/>
    <property type="match status" value="1"/>
</dbReference>
<organism evidence="13 14">
    <name type="scientific">Cerrena zonata</name>
    <dbReference type="NCBI Taxonomy" id="2478898"/>
    <lineage>
        <taxon>Eukaryota</taxon>
        <taxon>Fungi</taxon>
        <taxon>Dikarya</taxon>
        <taxon>Basidiomycota</taxon>
        <taxon>Agaricomycotina</taxon>
        <taxon>Agaricomycetes</taxon>
        <taxon>Polyporales</taxon>
        <taxon>Cerrenaceae</taxon>
        <taxon>Cerrena</taxon>
    </lineage>
</organism>
<dbReference type="PRINTS" id="PR00463">
    <property type="entry name" value="EP450I"/>
</dbReference>
<gene>
    <name evidence="13" type="ORF">QCA50_000809</name>
</gene>
<dbReference type="InterPro" id="IPR002401">
    <property type="entry name" value="Cyt_P450_E_grp-I"/>
</dbReference>
<dbReference type="Gene3D" id="1.10.630.10">
    <property type="entry name" value="Cytochrome P450"/>
    <property type="match status" value="1"/>
</dbReference>
<keyword evidence="14" id="KW-1185">Reference proteome</keyword>
<dbReference type="SUPFAM" id="SSF48264">
    <property type="entry name" value="Cytochrome P450"/>
    <property type="match status" value="1"/>
</dbReference>
<comment type="similarity">
    <text evidence="4">Belongs to the cytochrome P450 family.</text>
</comment>
<evidence type="ECO:0008006" key="15">
    <source>
        <dbReference type="Google" id="ProtNLM"/>
    </source>
</evidence>
<evidence type="ECO:0000256" key="9">
    <source>
        <dbReference type="ARBA" id="ARBA00023002"/>
    </source>
</evidence>
<evidence type="ECO:0000256" key="8">
    <source>
        <dbReference type="ARBA" id="ARBA00022989"/>
    </source>
</evidence>
<evidence type="ECO:0000313" key="13">
    <source>
        <dbReference type="EMBL" id="KAK7696158.1"/>
    </source>
</evidence>
<comment type="caution">
    <text evidence="13">The sequence shown here is derived from an EMBL/GenBank/DDBJ whole genome shotgun (WGS) entry which is preliminary data.</text>
</comment>
<dbReference type="InterPro" id="IPR050364">
    <property type="entry name" value="Cytochrome_P450_fung"/>
</dbReference>
<protein>
    <recommendedName>
        <fullName evidence="15">Cytochrome P450</fullName>
    </recommendedName>
</protein>
<dbReference type="PANTHER" id="PTHR46300:SF7">
    <property type="entry name" value="P450, PUTATIVE (EUROFUNG)-RELATED"/>
    <property type="match status" value="1"/>
</dbReference>
<evidence type="ECO:0000256" key="10">
    <source>
        <dbReference type="ARBA" id="ARBA00023004"/>
    </source>
</evidence>
<evidence type="ECO:0000256" key="7">
    <source>
        <dbReference type="ARBA" id="ARBA00022723"/>
    </source>
</evidence>
<proteinExistence type="inferred from homology"/>
<keyword evidence="10" id="KW-0408">Iron</keyword>
<evidence type="ECO:0000256" key="3">
    <source>
        <dbReference type="ARBA" id="ARBA00005179"/>
    </source>
</evidence>
<keyword evidence="12" id="KW-0472">Membrane</keyword>
<dbReference type="PANTHER" id="PTHR46300">
    <property type="entry name" value="P450, PUTATIVE (EUROFUNG)-RELATED-RELATED"/>
    <property type="match status" value="1"/>
</dbReference>
<dbReference type="GO" id="GO:0005506">
    <property type="term" value="F:iron ion binding"/>
    <property type="evidence" value="ECO:0007669"/>
    <property type="project" value="InterPro"/>
</dbReference>
<comment type="subcellular location">
    <subcellularLocation>
        <location evidence="2">Membrane</location>
        <topology evidence="2">Single-pass membrane protein</topology>
    </subcellularLocation>
</comment>
<comment type="pathway">
    <text evidence="3">Secondary metabolite biosynthesis.</text>
</comment>
<keyword evidence="7" id="KW-0479">Metal-binding</keyword>
<evidence type="ECO:0000256" key="6">
    <source>
        <dbReference type="ARBA" id="ARBA00022692"/>
    </source>
</evidence>
<evidence type="ECO:0000256" key="12">
    <source>
        <dbReference type="ARBA" id="ARBA00023136"/>
    </source>
</evidence>
<dbReference type="GO" id="GO:0020037">
    <property type="term" value="F:heme binding"/>
    <property type="evidence" value="ECO:0007669"/>
    <property type="project" value="InterPro"/>
</dbReference>
<dbReference type="EMBL" id="JASBNA010000001">
    <property type="protein sequence ID" value="KAK7696158.1"/>
    <property type="molecule type" value="Genomic_DNA"/>
</dbReference>